<dbReference type="PANTHER" id="PTHR21301:SF13">
    <property type="match status" value="1"/>
</dbReference>
<evidence type="ECO:0000313" key="2">
    <source>
        <dbReference type="Proteomes" id="UP000694569"/>
    </source>
</evidence>
<name>A0A8C5PYS7_9ANUR</name>
<reference evidence="1" key="1">
    <citation type="submission" date="2025-08" db="UniProtKB">
        <authorList>
            <consortium name="Ensembl"/>
        </authorList>
    </citation>
    <scope>IDENTIFICATION</scope>
</reference>
<reference evidence="1" key="2">
    <citation type="submission" date="2025-09" db="UniProtKB">
        <authorList>
            <consortium name="Ensembl"/>
        </authorList>
    </citation>
    <scope>IDENTIFICATION</scope>
</reference>
<dbReference type="AlphaFoldDB" id="A0A8C5PYS7"/>
<keyword evidence="2" id="KW-1185">Reference proteome</keyword>
<evidence type="ECO:0000313" key="1">
    <source>
        <dbReference type="Ensembl" id="ENSLLEP00000030014.1"/>
    </source>
</evidence>
<dbReference type="PANTHER" id="PTHR21301">
    <property type="entry name" value="REVERSE TRANSCRIPTASE"/>
    <property type="match status" value="1"/>
</dbReference>
<organism evidence="1 2">
    <name type="scientific">Leptobrachium leishanense</name>
    <name type="common">Leishan spiny toad</name>
    <dbReference type="NCBI Taxonomy" id="445787"/>
    <lineage>
        <taxon>Eukaryota</taxon>
        <taxon>Metazoa</taxon>
        <taxon>Chordata</taxon>
        <taxon>Craniata</taxon>
        <taxon>Vertebrata</taxon>
        <taxon>Euteleostomi</taxon>
        <taxon>Amphibia</taxon>
        <taxon>Batrachia</taxon>
        <taxon>Anura</taxon>
        <taxon>Pelobatoidea</taxon>
        <taxon>Megophryidae</taxon>
        <taxon>Leptobrachium</taxon>
    </lineage>
</organism>
<sequence length="303" mass="34585">MCLKKFSLKNPIEKEITTSVFTHSGLKEGSSFFPRNMISEEMRIFEYMVMADIKKIHSEKLQPNLTKDERDALSNLKKDLTIIIKPADKGGGIVIMDKVAYDQEALRQLNDDTTYRLLPSNPTQNIKTELSNLLNKGSDAGIIDKQELKYLNPSFPKIPVFYLLPKIHKDPIHPPGRPIISGIQSVTSHLSQYLDILLQPLVKSTSSYLKDTMSLLQILEDFKWEPDFLLVTCDVQSLYSIIPHSKGCEAVRYHLNLHQTYPIEQVEFILEGISFILQNNYFSFNDQFYLQCMGTAMGTSFAP</sequence>
<proteinExistence type="predicted"/>
<dbReference type="Proteomes" id="UP000694569">
    <property type="component" value="Unplaced"/>
</dbReference>
<dbReference type="GeneTree" id="ENSGT00940000154669"/>
<evidence type="ECO:0008006" key="3">
    <source>
        <dbReference type="Google" id="ProtNLM"/>
    </source>
</evidence>
<protein>
    <recommendedName>
        <fullName evidence="3">Reverse transcriptase</fullName>
    </recommendedName>
</protein>
<accession>A0A8C5PYS7</accession>
<dbReference type="OrthoDB" id="9909555at2759"/>
<dbReference type="Ensembl" id="ENSLLET00000031174.1">
    <property type="protein sequence ID" value="ENSLLEP00000030014.1"/>
    <property type="gene ID" value="ENSLLEG00000019035.1"/>
</dbReference>